<dbReference type="CDD" id="cd03177">
    <property type="entry name" value="GST_C_Delta_Epsilon"/>
    <property type="match status" value="1"/>
</dbReference>
<dbReference type="PANTHER" id="PTHR43969">
    <property type="entry name" value="GLUTATHIONE S TRANSFERASE D10, ISOFORM A-RELATED"/>
    <property type="match status" value="1"/>
</dbReference>
<evidence type="ECO:0000256" key="1">
    <source>
        <dbReference type="RuleBase" id="RU003494"/>
    </source>
</evidence>
<evidence type="ECO:0000256" key="2">
    <source>
        <dbReference type="SAM" id="MobiDB-lite"/>
    </source>
</evidence>
<gene>
    <name evidence="5" type="ORF">AFUS01_LOCUS42596</name>
</gene>
<feature type="region of interest" description="Disordered" evidence="2">
    <location>
        <begin position="310"/>
        <end position="331"/>
    </location>
</feature>
<protein>
    <recommendedName>
        <fullName evidence="7">Glutathione S-transferase</fullName>
    </recommendedName>
</protein>
<dbReference type="GO" id="GO:0004364">
    <property type="term" value="F:glutathione transferase activity"/>
    <property type="evidence" value="ECO:0007669"/>
    <property type="project" value="TreeGrafter"/>
</dbReference>
<feature type="domain" description="GST C-terminal" evidence="4">
    <location>
        <begin position="183"/>
        <end position="306"/>
    </location>
</feature>
<keyword evidence="6" id="KW-1185">Reference proteome</keyword>
<dbReference type="InterPro" id="IPR004045">
    <property type="entry name" value="Glutathione_S-Trfase_N"/>
</dbReference>
<dbReference type="PROSITE" id="PS50404">
    <property type="entry name" value="GST_NTER"/>
    <property type="match status" value="1"/>
</dbReference>
<organism evidence="5 6">
    <name type="scientific">Allacma fusca</name>
    <dbReference type="NCBI Taxonomy" id="39272"/>
    <lineage>
        <taxon>Eukaryota</taxon>
        <taxon>Metazoa</taxon>
        <taxon>Ecdysozoa</taxon>
        <taxon>Arthropoda</taxon>
        <taxon>Hexapoda</taxon>
        <taxon>Collembola</taxon>
        <taxon>Symphypleona</taxon>
        <taxon>Sminthuridae</taxon>
        <taxon>Allacma</taxon>
    </lineage>
</organism>
<sequence length="331" mass="37400">MSKGYFRFDSNVNSVGGCVASRLPDLKNSVTSHDLCSCLKGTSKIGQEAVPNLTEFASSLKADANNVQQFLYTRRKSSLNLISRKKSTNNNRKPTMPLKLYSVSDSPPTLAVRMALKYLDIDHELVDIDFANGEHLKEDYIEKNPQGEVPLLDDDGFVLSESVAIIQYLAEKYKKDDTFYPEDAQERAVVNHRLAFNLSTLYKTVVEYMLLPTFYAYPRTELNLKKLNHSLKTLEEILNRQDKAYVAGDSVTIADLPIVMSLVCLEAMSFDLSEYPRIASWYLNFKDSCGELWEIANKGLEELTGFAQSPPDLSHLEHPIHPTDRSVLEDE</sequence>
<comment type="caution">
    <text evidence="5">The sequence shown here is derived from an EMBL/GenBank/DDBJ whole genome shotgun (WGS) entry which is preliminary data.</text>
</comment>
<dbReference type="OrthoDB" id="4951845at2759"/>
<dbReference type="SFLD" id="SFLDG00358">
    <property type="entry name" value="Main_(cytGST)"/>
    <property type="match status" value="1"/>
</dbReference>
<accession>A0A8J2LMM0</accession>
<evidence type="ECO:0008006" key="7">
    <source>
        <dbReference type="Google" id="ProtNLM"/>
    </source>
</evidence>
<dbReference type="FunFam" id="1.20.1050.10:FF:000007">
    <property type="entry name" value="Glutathione S-transferase 1-1"/>
    <property type="match status" value="1"/>
</dbReference>
<dbReference type="Proteomes" id="UP000708208">
    <property type="component" value="Unassembled WGS sequence"/>
</dbReference>
<dbReference type="Pfam" id="PF00043">
    <property type="entry name" value="GST_C"/>
    <property type="match status" value="1"/>
</dbReference>
<dbReference type="AlphaFoldDB" id="A0A8J2LMM0"/>
<dbReference type="InterPro" id="IPR040079">
    <property type="entry name" value="Glutathione_S-Trfase"/>
</dbReference>
<evidence type="ECO:0000259" key="3">
    <source>
        <dbReference type="PROSITE" id="PS50404"/>
    </source>
</evidence>
<evidence type="ECO:0000313" key="6">
    <source>
        <dbReference type="Proteomes" id="UP000708208"/>
    </source>
</evidence>
<proteinExistence type="inferred from homology"/>
<dbReference type="FunFam" id="3.40.30.10:FF:000295">
    <property type="entry name" value="Glutathione S-transferase unclassified 1"/>
    <property type="match status" value="1"/>
</dbReference>
<dbReference type="SFLD" id="SFLDG01153">
    <property type="entry name" value="Main.4:_Theta-like"/>
    <property type="match status" value="1"/>
</dbReference>
<dbReference type="PROSITE" id="PS50405">
    <property type="entry name" value="GST_CTER"/>
    <property type="match status" value="1"/>
</dbReference>
<dbReference type="PANTHER" id="PTHR43969:SF7">
    <property type="entry name" value="GST-CONTAINING FLYWCH ZINC-FINGER PROTEIN"/>
    <property type="match status" value="1"/>
</dbReference>
<evidence type="ECO:0000313" key="5">
    <source>
        <dbReference type="EMBL" id="CAG7832942.1"/>
    </source>
</evidence>
<dbReference type="Pfam" id="PF02798">
    <property type="entry name" value="GST_N"/>
    <property type="match status" value="1"/>
</dbReference>
<reference evidence="5" key="1">
    <citation type="submission" date="2021-06" db="EMBL/GenBank/DDBJ databases">
        <authorList>
            <person name="Hodson N. C."/>
            <person name="Mongue J. A."/>
            <person name="Jaron S. K."/>
        </authorList>
    </citation>
    <scope>NUCLEOTIDE SEQUENCE</scope>
</reference>
<feature type="domain" description="GST N-terminal" evidence="3">
    <location>
        <begin position="96"/>
        <end position="177"/>
    </location>
</feature>
<comment type="similarity">
    <text evidence="1">Belongs to the GST superfamily.</text>
</comment>
<feature type="compositionally biased region" description="Basic and acidic residues" evidence="2">
    <location>
        <begin position="314"/>
        <end position="331"/>
    </location>
</feature>
<dbReference type="EMBL" id="CAJVCH010567771">
    <property type="protein sequence ID" value="CAG7832942.1"/>
    <property type="molecule type" value="Genomic_DNA"/>
</dbReference>
<dbReference type="GO" id="GO:0006749">
    <property type="term" value="P:glutathione metabolic process"/>
    <property type="evidence" value="ECO:0007669"/>
    <property type="project" value="TreeGrafter"/>
</dbReference>
<evidence type="ECO:0000259" key="4">
    <source>
        <dbReference type="PROSITE" id="PS50405"/>
    </source>
</evidence>
<dbReference type="InterPro" id="IPR004046">
    <property type="entry name" value="GST_C"/>
</dbReference>
<dbReference type="InterPro" id="IPR010987">
    <property type="entry name" value="Glutathione-S-Trfase_C-like"/>
</dbReference>
<dbReference type="SFLD" id="SFLDS00019">
    <property type="entry name" value="Glutathione_Transferase_(cytos"/>
    <property type="match status" value="1"/>
</dbReference>
<name>A0A8J2LMM0_9HEXA</name>